<evidence type="ECO:0000313" key="2">
    <source>
        <dbReference type="Proteomes" id="UP001157911"/>
    </source>
</evidence>
<proteinExistence type="predicted"/>
<keyword evidence="2" id="KW-1185">Reference proteome</keyword>
<dbReference type="SUPFAM" id="SSF63825">
    <property type="entry name" value="YWTD domain"/>
    <property type="match status" value="1"/>
</dbReference>
<dbReference type="Pfam" id="PF17170">
    <property type="entry name" value="DUF5128"/>
    <property type="match status" value="1"/>
</dbReference>
<name>A0ABY1NMC0_9BACT</name>
<dbReference type="PANTHER" id="PTHR24104">
    <property type="entry name" value="E3 UBIQUITIN-PROTEIN LIGASE NHLRC1-RELATED"/>
    <property type="match status" value="1"/>
</dbReference>
<evidence type="ECO:0000313" key="1">
    <source>
        <dbReference type="EMBL" id="SMP12458.1"/>
    </source>
</evidence>
<dbReference type="Proteomes" id="UP001157911">
    <property type="component" value="Unassembled WGS sequence"/>
</dbReference>
<protein>
    <submittedName>
        <fullName evidence="1">Sugar lactone lactonase YvrE</fullName>
    </submittedName>
</protein>
<dbReference type="InterPro" id="IPR011042">
    <property type="entry name" value="6-blade_b-propeller_TolB-like"/>
</dbReference>
<dbReference type="RefSeq" id="WP_283400516.1">
    <property type="nucleotide sequence ID" value="NZ_FXUB01000002.1"/>
</dbReference>
<dbReference type="PANTHER" id="PTHR24104:SF25">
    <property type="entry name" value="PROTEIN LIN-41"/>
    <property type="match status" value="1"/>
</dbReference>
<gene>
    <name evidence="1" type="ORF">SAMN06265339_1041</name>
</gene>
<dbReference type="CDD" id="cd05819">
    <property type="entry name" value="NHL"/>
    <property type="match status" value="1"/>
</dbReference>
<accession>A0ABY1NMC0</accession>
<dbReference type="InterPro" id="IPR050952">
    <property type="entry name" value="TRIM-NHL_E3_ligases"/>
</dbReference>
<sequence length="263" mass="28824">MRLILAVILFVLGGLNAFADIKGDWKFPSDIAAYEGKVYVVDGLNDRVLVYTEDGREVNEIRVPSPYGIYVNDKGIFLTSQKGYVYVVKDGEVKKFKVEGRPIDVVELDGKLYVTDGKTQSVDVYDLKGNLEKKFGSKGSAPGEFVGIFSIATDGRVLYVVDSINGRIQEFTPQGKFVRVFGVFGIEEGDLFRPKGVAILGKDVVVSDCITGAVQLFNKYGAFLKVIAKGVDYPIAVAADGEKVFVLEPRQGKVLTFRVQGVK</sequence>
<comment type="caution">
    <text evidence="1">The sequence shown here is derived from an EMBL/GenBank/DDBJ whole genome shotgun (WGS) entry which is preliminary data.</text>
</comment>
<organism evidence="1 2">
    <name type="scientific">Desulfurobacterium pacificum</name>
    <dbReference type="NCBI Taxonomy" id="240166"/>
    <lineage>
        <taxon>Bacteria</taxon>
        <taxon>Pseudomonadati</taxon>
        <taxon>Aquificota</taxon>
        <taxon>Aquificia</taxon>
        <taxon>Desulfurobacteriales</taxon>
        <taxon>Desulfurobacteriaceae</taxon>
        <taxon>Desulfurobacterium</taxon>
    </lineage>
</organism>
<dbReference type="Gene3D" id="2.120.10.30">
    <property type="entry name" value="TolB, C-terminal domain"/>
    <property type="match status" value="2"/>
</dbReference>
<reference evidence="1 2" key="1">
    <citation type="submission" date="2017-05" db="EMBL/GenBank/DDBJ databases">
        <authorList>
            <person name="Varghese N."/>
            <person name="Submissions S."/>
        </authorList>
    </citation>
    <scope>NUCLEOTIDE SEQUENCE [LARGE SCALE GENOMIC DNA]</scope>
    <source>
        <strain evidence="1 2">DSM 15522</strain>
    </source>
</reference>
<dbReference type="EMBL" id="FXUB01000002">
    <property type="protein sequence ID" value="SMP12458.1"/>
    <property type="molecule type" value="Genomic_DNA"/>
</dbReference>